<dbReference type="InterPro" id="IPR022525">
    <property type="entry name" value="GNAT_AblB"/>
</dbReference>
<dbReference type="Proteomes" id="UP001518925">
    <property type="component" value="Unassembled WGS sequence"/>
</dbReference>
<evidence type="ECO:0000313" key="3">
    <source>
        <dbReference type="Proteomes" id="UP001518925"/>
    </source>
</evidence>
<dbReference type="CDD" id="cd04301">
    <property type="entry name" value="NAT_SF"/>
    <property type="match status" value="1"/>
</dbReference>
<evidence type="ECO:0000313" key="2">
    <source>
        <dbReference type="EMBL" id="MBM6619376.1"/>
    </source>
</evidence>
<protein>
    <submittedName>
        <fullName evidence="2">Beta-lysine N-acetyltransferase</fullName>
    </submittedName>
</protein>
<dbReference type="InterPro" id="IPR016181">
    <property type="entry name" value="Acyl_CoA_acyltransferase"/>
</dbReference>
<evidence type="ECO:0000259" key="1">
    <source>
        <dbReference type="PROSITE" id="PS51186"/>
    </source>
</evidence>
<reference evidence="2 3" key="1">
    <citation type="submission" date="2021-02" db="EMBL/GenBank/DDBJ databases">
        <title>Bacillus sp. RD4P76, an endophyte from a halophyte.</title>
        <authorList>
            <person name="Sun J.-Q."/>
        </authorList>
    </citation>
    <scope>NUCLEOTIDE SEQUENCE [LARGE SCALE GENOMIC DNA]</scope>
    <source>
        <strain evidence="2 3">RD4P76</strain>
    </source>
</reference>
<dbReference type="EMBL" id="JAFELM010000043">
    <property type="protein sequence ID" value="MBM6619376.1"/>
    <property type="molecule type" value="Genomic_DNA"/>
</dbReference>
<feature type="domain" description="N-acetyltransferase" evidence="1">
    <location>
        <begin position="123"/>
        <end position="274"/>
    </location>
</feature>
<accession>A0ABS2DP39</accession>
<dbReference type="Gene3D" id="3.40.630.30">
    <property type="match status" value="1"/>
</dbReference>
<organism evidence="2 3">
    <name type="scientific">Bacillus suaedaesalsae</name>
    <dbReference type="NCBI Taxonomy" id="2810349"/>
    <lineage>
        <taxon>Bacteria</taxon>
        <taxon>Bacillati</taxon>
        <taxon>Bacillota</taxon>
        <taxon>Bacilli</taxon>
        <taxon>Bacillales</taxon>
        <taxon>Bacillaceae</taxon>
        <taxon>Bacillus</taxon>
    </lineage>
</organism>
<keyword evidence="3" id="KW-1185">Reference proteome</keyword>
<dbReference type="Pfam" id="PF00583">
    <property type="entry name" value="Acetyltransf_1"/>
    <property type="match status" value="1"/>
</dbReference>
<comment type="caution">
    <text evidence="2">The sequence shown here is derived from an EMBL/GenBank/DDBJ whole genome shotgun (WGS) entry which is preliminary data.</text>
</comment>
<dbReference type="SUPFAM" id="SSF55729">
    <property type="entry name" value="Acyl-CoA N-acyltransferases (Nat)"/>
    <property type="match status" value="1"/>
</dbReference>
<sequence length="274" mass="31535">MIEGEYFYLSVCFDHFNQRIRLDDYRGNLSLIADKVIELASKHSYSKAILYSRREHVHCFVEKGFLLEAIFEGFFHGSHAYALTMYFESARKKSDSWLKEDKILQDVLSLPVTKNQGNLPSGYKLRKGTPIDAEMLAGLYKEVFQVYPTPLNDPGYIKKIMKSNTVFYVIEKEGVLVSSASACIDYNYANAEISDCATLPEHRSHGLMKHLIVRLEKELISQKIFCAYSIARALSFGMNASLKQLGYKYKGRMMNNCYIYDKLEDMNVWVKDLS</sequence>
<proteinExistence type="predicted"/>
<name>A0ABS2DP39_9BACI</name>
<dbReference type="PROSITE" id="PS51186">
    <property type="entry name" value="GNAT"/>
    <property type="match status" value="1"/>
</dbReference>
<dbReference type="InterPro" id="IPR000182">
    <property type="entry name" value="GNAT_dom"/>
</dbReference>
<dbReference type="NCBIfam" id="TIGR03827">
    <property type="entry name" value="GNAT_ablB"/>
    <property type="match status" value="1"/>
</dbReference>
<gene>
    <name evidence="2" type="primary">ablB</name>
    <name evidence="2" type="ORF">JR050_17075</name>
</gene>